<reference evidence="2 3" key="1">
    <citation type="submission" date="2017-03" db="EMBL/GenBank/DDBJ databases">
        <title>Draft genome sequence of Streptomyces scabrisporus NF3, endophyte isolated from Amphipterygium adstringens.</title>
        <authorList>
            <person name="Vazquez M."/>
            <person name="Ceapa C.D."/>
            <person name="Rodriguez Luna D."/>
            <person name="Sanchez Esquivel S."/>
        </authorList>
    </citation>
    <scope>NUCLEOTIDE SEQUENCE [LARGE SCALE GENOMIC DNA]</scope>
    <source>
        <strain evidence="2 3">NF3</strain>
    </source>
</reference>
<dbReference type="RefSeq" id="WP_078982909.1">
    <property type="nucleotide sequence ID" value="NZ_MWQN01000008.1"/>
</dbReference>
<keyword evidence="3" id="KW-1185">Reference proteome</keyword>
<sequence>MPSGSKLERECLTFDAGFAYVTQTFTGDGGTVATTTLNTPFSSPVTATHTRARGLPPLTVRRTATE</sequence>
<evidence type="ECO:0000313" key="3">
    <source>
        <dbReference type="Proteomes" id="UP000190037"/>
    </source>
</evidence>
<dbReference type="STRING" id="159449.B4N89_47340"/>
<protein>
    <submittedName>
        <fullName evidence="2">Uncharacterized protein</fullName>
    </submittedName>
</protein>
<comment type="caution">
    <text evidence="2">The sequence shown here is derived from an EMBL/GenBank/DDBJ whole genome shotgun (WGS) entry which is preliminary data.</text>
</comment>
<evidence type="ECO:0000256" key="1">
    <source>
        <dbReference type="SAM" id="MobiDB-lite"/>
    </source>
</evidence>
<accession>A0A1T3NHV7</accession>
<gene>
    <name evidence="2" type="ORF">B4N89_47340</name>
</gene>
<proteinExistence type="predicted"/>
<name>A0A1T3NHV7_9ACTN</name>
<feature type="region of interest" description="Disordered" evidence="1">
    <location>
        <begin position="43"/>
        <end position="66"/>
    </location>
</feature>
<dbReference type="Proteomes" id="UP000190037">
    <property type="component" value="Unassembled WGS sequence"/>
</dbReference>
<evidence type="ECO:0000313" key="2">
    <source>
        <dbReference type="EMBL" id="OPC76426.1"/>
    </source>
</evidence>
<organism evidence="2 3">
    <name type="scientific">Embleya scabrispora</name>
    <dbReference type="NCBI Taxonomy" id="159449"/>
    <lineage>
        <taxon>Bacteria</taxon>
        <taxon>Bacillati</taxon>
        <taxon>Actinomycetota</taxon>
        <taxon>Actinomycetes</taxon>
        <taxon>Kitasatosporales</taxon>
        <taxon>Streptomycetaceae</taxon>
        <taxon>Embleya</taxon>
    </lineage>
</organism>
<dbReference type="EMBL" id="MWQN01000008">
    <property type="protein sequence ID" value="OPC76426.1"/>
    <property type="molecule type" value="Genomic_DNA"/>
</dbReference>
<dbReference type="AlphaFoldDB" id="A0A1T3NHV7"/>